<dbReference type="GeneID" id="30176083"/>
<reference evidence="4" key="4">
    <citation type="submission" date="2024-02" db="EMBL/GenBank/DDBJ databases">
        <title>Comparative genomics of Cryptococcus and Kwoniella reveals pathogenesis evolution and contrasting modes of karyotype evolution via chromosome fusion or intercentromeric recombination.</title>
        <authorList>
            <person name="Coelho M.A."/>
            <person name="David-Palma M."/>
            <person name="Shea T."/>
            <person name="Bowers K."/>
            <person name="McGinley-Smith S."/>
            <person name="Mohammad A.W."/>
            <person name="Gnirke A."/>
            <person name="Yurkov A.M."/>
            <person name="Nowrousian M."/>
            <person name="Sun S."/>
            <person name="Cuomo C.A."/>
            <person name="Heitman J."/>
        </authorList>
    </citation>
    <scope>NUCLEOTIDE SEQUENCE</scope>
    <source>
        <strain evidence="4">CBS 10737</strain>
    </source>
</reference>
<gene>
    <name evidence="3" type="ORF">I206_07714</name>
    <name evidence="4" type="ORF">I206_103765</name>
</gene>
<dbReference type="KEGG" id="kpin:30176083"/>
<dbReference type="EMBL" id="KV700118">
    <property type="protein sequence ID" value="OCF46237.1"/>
    <property type="molecule type" value="Genomic_DNA"/>
</dbReference>
<feature type="compositionally biased region" description="Low complexity" evidence="1">
    <location>
        <begin position="162"/>
        <end position="181"/>
    </location>
</feature>
<protein>
    <recommendedName>
        <fullName evidence="6">Barwin domain-containing protein</fullName>
    </recommendedName>
</protein>
<evidence type="ECO:0000313" key="3">
    <source>
        <dbReference type="EMBL" id="OCF46237.1"/>
    </source>
</evidence>
<feature type="chain" id="PRO_5008628083" description="Barwin domain-containing protein" evidence="2">
    <location>
        <begin position="19"/>
        <end position="299"/>
    </location>
</feature>
<reference evidence="3" key="1">
    <citation type="submission" date="2013-07" db="EMBL/GenBank/DDBJ databases">
        <title>The Genome Sequence of Cryptococcus pinus CBS10737.</title>
        <authorList>
            <consortium name="The Broad Institute Genome Sequencing Platform"/>
            <person name="Cuomo C."/>
            <person name="Litvintseva A."/>
            <person name="Chen Y."/>
            <person name="Heitman J."/>
            <person name="Sun S."/>
            <person name="Springer D."/>
            <person name="Dromer F."/>
            <person name="Young S.K."/>
            <person name="Zeng Q."/>
            <person name="Gargeya S."/>
            <person name="Fitzgerald M."/>
            <person name="Abouelleil A."/>
            <person name="Alvarado L."/>
            <person name="Berlin A.M."/>
            <person name="Chapman S.B."/>
            <person name="Dewar J."/>
            <person name="Goldberg J."/>
            <person name="Griggs A."/>
            <person name="Gujja S."/>
            <person name="Hansen M."/>
            <person name="Howarth C."/>
            <person name="Imamovic A."/>
            <person name="Larimer J."/>
            <person name="McCowan C."/>
            <person name="Murphy C."/>
            <person name="Pearson M."/>
            <person name="Priest M."/>
            <person name="Roberts A."/>
            <person name="Saif S."/>
            <person name="Shea T."/>
            <person name="Sykes S."/>
            <person name="Wortman J."/>
            <person name="Nusbaum C."/>
            <person name="Birren B."/>
        </authorList>
    </citation>
    <scope>NUCLEOTIDE SEQUENCE [LARGE SCALE GENOMIC DNA]</scope>
    <source>
        <strain evidence="3">CBS 10737</strain>
    </source>
</reference>
<dbReference type="RefSeq" id="XP_019007456.1">
    <property type="nucleotide sequence ID" value="XM_019159404.1"/>
</dbReference>
<sequence length="299" mass="30099">MIVSTVLFITALTKVVLAGVSSSGVKGTVYYDGTGSCGREGDVDQGQDESMTQIRESVGACGYSVNSSGGDNRLVAFDASTMTGHQAEYCGREIQVMKPDGTPFEFSEGKLFIGESCPACAGGVRLDLSAKALVELMGDCTKNAEGISYQVLDTMAGPPINSSDGASSSAAGPGGTSVPSSAVSSVGTVLTAAIQPTNLVANSANPATQAVDPLSASAATSLLSISTSSSPSVPIGIDNSPTLTAGASPSDPLWAATVEPPGGTSVPGIKALFAEKNVVDEGEGASNCKRRRRRLGNAH</sequence>
<dbReference type="Proteomes" id="UP000094020">
    <property type="component" value="Chromosome 5"/>
</dbReference>
<keyword evidence="2" id="KW-0732">Signal</keyword>
<dbReference type="STRING" id="1296096.A0A1B9HSM0"/>
<proteinExistence type="predicted"/>
<reference evidence="3" key="3">
    <citation type="submission" date="2016-07" db="EMBL/GenBank/DDBJ databases">
        <title>Evolution of pathogenesis and genome organization in the Tremellales.</title>
        <authorList>
            <person name="Cuomo C."/>
            <person name="Litvintseva A."/>
            <person name="Heitman J."/>
            <person name="Chen Y."/>
            <person name="Sun S."/>
            <person name="Springer D."/>
            <person name="Dromer F."/>
            <person name="Young S."/>
            <person name="Zeng Q."/>
            <person name="Chapman S."/>
            <person name="Gujja S."/>
            <person name="Saif S."/>
            <person name="Birren B."/>
        </authorList>
    </citation>
    <scope>NUCLEOTIDE SEQUENCE</scope>
    <source>
        <strain evidence="3">CBS 10737</strain>
    </source>
</reference>
<name>A0A1B9HSM0_9TREE</name>
<dbReference type="OrthoDB" id="2564987at2759"/>
<evidence type="ECO:0000256" key="1">
    <source>
        <dbReference type="SAM" id="MobiDB-lite"/>
    </source>
</evidence>
<organism evidence="3">
    <name type="scientific">Kwoniella pini CBS 10737</name>
    <dbReference type="NCBI Taxonomy" id="1296096"/>
    <lineage>
        <taxon>Eukaryota</taxon>
        <taxon>Fungi</taxon>
        <taxon>Dikarya</taxon>
        <taxon>Basidiomycota</taxon>
        <taxon>Agaricomycotina</taxon>
        <taxon>Tremellomycetes</taxon>
        <taxon>Tremellales</taxon>
        <taxon>Cryptococcaceae</taxon>
        <taxon>Kwoniella</taxon>
    </lineage>
</organism>
<dbReference type="AlphaFoldDB" id="A0A1B9HSM0"/>
<feature type="signal peptide" evidence="2">
    <location>
        <begin position="1"/>
        <end position="18"/>
    </location>
</feature>
<evidence type="ECO:0000256" key="2">
    <source>
        <dbReference type="SAM" id="SignalP"/>
    </source>
</evidence>
<evidence type="ECO:0000313" key="5">
    <source>
        <dbReference type="Proteomes" id="UP000094020"/>
    </source>
</evidence>
<accession>A0A1B9HSM0</accession>
<dbReference type="Gene3D" id="2.40.40.10">
    <property type="entry name" value="RlpA-like domain"/>
    <property type="match status" value="1"/>
</dbReference>
<dbReference type="InterPro" id="IPR036908">
    <property type="entry name" value="RlpA-like_sf"/>
</dbReference>
<reference evidence="4" key="2">
    <citation type="submission" date="2013-07" db="EMBL/GenBank/DDBJ databases">
        <authorList>
            <consortium name="The Broad Institute Genome Sequencing Platform"/>
            <person name="Cuomo C."/>
            <person name="Litvintseva A."/>
            <person name="Chen Y."/>
            <person name="Heitman J."/>
            <person name="Sun S."/>
            <person name="Springer D."/>
            <person name="Dromer F."/>
            <person name="Young S.K."/>
            <person name="Zeng Q."/>
            <person name="Gargeya S."/>
            <person name="Fitzgerald M."/>
            <person name="Abouelleil A."/>
            <person name="Alvarado L."/>
            <person name="Berlin A.M."/>
            <person name="Chapman S.B."/>
            <person name="Dewar J."/>
            <person name="Goldberg J."/>
            <person name="Griggs A."/>
            <person name="Gujja S."/>
            <person name="Hansen M."/>
            <person name="Howarth C."/>
            <person name="Imamovic A."/>
            <person name="Larimer J."/>
            <person name="McCowan C."/>
            <person name="Murphy C."/>
            <person name="Pearson M."/>
            <person name="Priest M."/>
            <person name="Roberts A."/>
            <person name="Saif S."/>
            <person name="Shea T."/>
            <person name="Sykes S."/>
            <person name="Wortman J."/>
            <person name="Nusbaum C."/>
            <person name="Birren B."/>
        </authorList>
    </citation>
    <scope>NUCLEOTIDE SEQUENCE</scope>
    <source>
        <strain evidence="4">CBS 10737</strain>
    </source>
</reference>
<dbReference type="EMBL" id="CP144523">
    <property type="protein sequence ID" value="WWC69822.1"/>
    <property type="molecule type" value="Genomic_DNA"/>
</dbReference>
<keyword evidence="5" id="KW-1185">Reference proteome</keyword>
<feature type="region of interest" description="Disordered" evidence="1">
    <location>
        <begin position="160"/>
        <end position="181"/>
    </location>
</feature>
<evidence type="ECO:0000313" key="4">
    <source>
        <dbReference type="EMBL" id="WWC69822.1"/>
    </source>
</evidence>
<evidence type="ECO:0008006" key="6">
    <source>
        <dbReference type="Google" id="ProtNLM"/>
    </source>
</evidence>